<comment type="subcellular location">
    <subcellularLocation>
        <location evidence="1 12">Cytoplasm</location>
    </subcellularLocation>
</comment>
<comment type="catalytic activity">
    <reaction evidence="11 12">
        <text>phosphoenolpyruvate + UDP-N-acetyl-alpha-D-glucosamine = UDP-N-acetyl-3-O-(1-carboxyvinyl)-alpha-D-glucosamine + phosphate</text>
        <dbReference type="Rhea" id="RHEA:18681"/>
        <dbReference type="ChEBI" id="CHEBI:43474"/>
        <dbReference type="ChEBI" id="CHEBI:57705"/>
        <dbReference type="ChEBI" id="CHEBI:58702"/>
        <dbReference type="ChEBI" id="CHEBI:68483"/>
        <dbReference type="EC" id="2.5.1.7"/>
    </reaction>
</comment>
<dbReference type="SUPFAM" id="SSF55205">
    <property type="entry name" value="EPT/RTPC-like"/>
    <property type="match status" value="1"/>
</dbReference>
<feature type="binding site" evidence="12">
    <location>
        <begin position="121"/>
        <end position="125"/>
    </location>
    <ligand>
        <name>UDP-N-acetyl-alpha-D-glucosamine</name>
        <dbReference type="ChEBI" id="CHEBI:57705"/>
    </ligand>
</feature>
<dbReference type="NCBIfam" id="TIGR01072">
    <property type="entry name" value="murA"/>
    <property type="match status" value="1"/>
</dbReference>
<evidence type="ECO:0000256" key="9">
    <source>
        <dbReference type="ARBA" id="ARBA00023316"/>
    </source>
</evidence>
<feature type="domain" description="Enolpyruvate transferase" evidence="13">
    <location>
        <begin position="7"/>
        <end position="410"/>
    </location>
</feature>
<keyword evidence="12" id="KW-0670">Pyruvate</keyword>
<feature type="active site" description="Proton donor" evidence="12">
    <location>
        <position position="116"/>
    </location>
</feature>
<gene>
    <name evidence="12 14" type="primary">murA</name>
    <name evidence="14" type="ORF">IAC75_06820</name>
</gene>
<dbReference type="NCBIfam" id="NF006873">
    <property type="entry name" value="PRK09369.1"/>
    <property type="match status" value="1"/>
</dbReference>
<protein>
    <recommendedName>
        <fullName evidence="12">UDP-N-acetylglucosamine 1-carboxyvinyltransferase</fullName>
        <ecNumber evidence="12">2.5.1.7</ecNumber>
    </recommendedName>
    <alternativeName>
        <fullName evidence="12">Enoylpyruvate transferase</fullName>
    </alternativeName>
    <alternativeName>
        <fullName evidence="12">UDP-N-acetylglucosamine enolpyruvyl transferase</fullName>
        <shortName evidence="12">EPT</shortName>
    </alternativeName>
</protein>
<evidence type="ECO:0000313" key="15">
    <source>
        <dbReference type="Proteomes" id="UP000886812"/>
    </source>
</evidence>
<accession>A0A9D1NLR2</accession>
<feature type="binding site" evidence="12">
    <location>
        <position position="332"/>
    </location>
    <ligand>
        <name>UDP-N-acetyl-alpha-D-glucosamine</name>
        <dbReference type="ChEBI" id="CHEBI:57705"/>
    </ligand>
</feature>
<keyword evidence="4 12" id="KW-0132">Cell division</keyword>
<dbReference type="HAMAP" id="MF_00111">
    <property type="entry name" value="MurA"/>
    <property type="match status" value="1"/>
</dbReference>
<evidence type="ECO:0000256" key="1">
    <source>
        <dbReference type="ARBA" id="ARBA00004496"/>
    </source>
</evidence>
<dbReference type="GO" id="GO:0071555">
    <property type="term" value="P:cell wall organization"/>
    <property type="evidence" value="ECO:0007669"/>
    <property type="project" value="UniProtKB-KW"/>
</dbReference>
<dbReference type="InterPro" id="IPR050068">
    <property type="entry name" value="MurA_subfamily"/>
</dbReference>
<keyword evidence="8 12" id="KW-0131">Cell cycle</keyword>
<keyword evidence="9 12" id="KW-0961">Cell wall biogenesis/degradation</keyword>
<dbReference type="GO" id="GO:0008760">
    <property type="term" value="F:UDP-N-acetylglucosamine 1-carboxyvinyltransferase activity"/>
    <property type="evidence" value="ECO:0007669"/>
    <property type="project" value="UniProtKB-UniRule"/>
</dbReference>
<keyword evidence="3 12" id="KW-0963">Cytoplasm</keyword>
<feature type="modified residue" description="2-(S-cysteinyl)pyruvic acid O-phosphothioketal" evidence="12">
    <location>
        <position position="116"/>
    </location>
</feature>
<evidence type="ECO:0000256" key="4">
    <source>
        <dbReference type="ARBA" id="ARBA00022618"/>
    </source>
</evidence>
<evidence type="ECO:0000256" key="3">
    <source>
        <dbReference type="ARBA" id="ARBA00022490"/>
    </source>
</evidence>
<keyword evidence="7 12" id="KW-0573">Peptidoglycan synthesis</keyword>
<evidence type="ECO:0000256" key="12">
    <source>
        <dbReference type="HAMAP-Rule" id="MF_00111"/>
    </source>
</evidence>
<dbReference type="EC" id="2.5.1.7" evidence="12"/>
<evidence type="ECO:0000256" key="11">
    <source>
        <dbReference type="ARBA" id="ARBA00047527"/>
    </source>
</evidence>
<dbReference type="GO" id="GO:0051301">
    <property type="term" value="P:cell division"/>
    <property type="evidence" value="ECO:0007669"/>
    <property type="project" value="UniProtKB-KW"/>
</dbReference>
<comment type="caution">
    <text evidence="14">The sequence shown here is derived from an EMBL/GenBank/DDBJ whole genome shotgun (WGS) entry which is preliminary data.</text>
</comment>
<dbReference type="PANTHER" id="PTHR43783">
    <property type="entry name" value="UDP-N-ACETYLGLUCOSAMINE 1-CARBOXYVINYLTRANSFERASE"/>
    <property type="match status" value="1"/>
</dbReference>
<sequence length="433" mass="46224">MDVLRIRGGRALRGEISVGGAKNACLPLLAATLLTGEPCVLRNVPDLSDSRFMLEILRRQGAEIESAGPNAWRVAARNIQPKTPYELVRKMRASVCVMGALVGRLKRAEIPLPGGCVIGQRPIDLHVKGLKKLGCSIENRGGVMRIDASRSRGNYIFLGGRYGSTVTGTANILMAAALTPGLTRIDSAACEPEVQDLCRMLVKMGAKISGIGSPTLEIEGAEKLRGCEHSVIPDRIEAGTLLLCGAITRGDVTVRGAIAGHLGAFLDKMDEAGIPFETPAPDAIRVRGDAAGDFRPIDIVTLPHPGFPTDLQAQFTALLSLVPGISIITERIYPNRYMHVPELLRMGADIAIEGPSAIIKGVPALSGAPVMASDLRASAALVLAGLAAEGETWVQRIYHLDRGYEKFEASLSKLGADVVRLKDTDMPKEYLDE</sequence>
<proteinExistence type="inferred from homology"/>
<evidence type="ECO:0000256" key="5">
    <source>
        <dbReference type="ARBA" id="ARBA00022679"/>
    </source>
</evidence>
<dbReference type="InterPro" id="IPR036968">
    <property type="entry name" value="Enolpyruvate_Tfrase_sf"/>
</dbReference>
<evidence type="ECO:0000256" key="2">
    <source>
        <dbReference type="ARBA" id="ARBA00004752"/>
    </source>
</evidence>
<dbReference type="InterPro" id="IPR001986">
    <property type="entry name" value="Enolpyruvate_Tfrase_dom"/>
</dbReference>
<dbReference type="Proteomes" id="UP000886812">
    <property type="component" value="Unassembled WGS sequence"/>
</dbReference>
<keyword evidence="5 12" id="KW-0808">Transferase</keyword>
<comment type="pathway">
    <text evidence="2 12">Cell wall biogenesis; peptidoglycan biosynthesis.</text>
</comment>
<feature type="binding site" evidence="12">
    <location>
        <position position="92"/>
    </location>
    <ligand>
        <name>UDP-N-acetyl-alpha-D-glucosamine</name>
        <dbReference type="ChEBI" id="CHEBI:57705"/>
    </ligand>
</feature>
<feature type="binding site" evidence="12">
    <location>
        <begin position="22"/>
        <end position="23"/>
    </location>
    <ligand>
        <name>phosphoenolpyruvate</name>
        <dbReference type="ChEBI" id="CHEBI:58702"/>
    </ligand>
</feature>
<comment type="caution">
    <text evidence="12">Lacks conserved residue(s) required for the propagation of feature annotation.</text>
</comment>
<dbReference type="GO" id="GO:0019277">
    <property type="term" value="P:UDP-N-acetylgalactosamine biosynthetic process"/>
    <property type="evidence" value="ECO:0007669"/>
    <property type="project" value="InterPro"/>
</dbReference>
<comment type="function">
    <text evidence="12">Cell wall formation. Adds enolpyruvyl to UDP-N-acetylglucosamine.</text>
</comment>
<dbReference type="GO" id="GO:0009252">
    <property type="term" value="P:peptidoglycan biosynthetic process"/>
    <property type="evidence" value="ECO:0007669"/>
    <property type="project" value="UniProtKB-UniRule"/>
</dbReference>
<dbReference type="Pfam" id="PF00275">
    <property type="entry name" value="EPSP_synthase"/>
    <property type="match status" value="1"/>
</dbReference>
<organism evidence="14 15">
    <name type="scientific">Candidatus Spyradosoma merdigallinarum</name>
    <dbReference type="NCBI Taxonomy" id="2840950"/>
    <lineage>
        <taxon>Bacteria</taxon>
        <taxon>Pseudomonadati</taxon>
        <taxon>Verrucomicrobiota</taxon>
        <taxon>Opitutia</taxon>
        <taxon>Opitutia incertae sedis</taxon>
        <taxon>Candidatus Spyradosoma</taxon>
    </lineage>
</organism>
<name>A0A9D1NLR2_9BACT</name>
<evidence type="ECO:0000256" key="7">
    <source>
        <dbReference type="ARBA" id="ARBA00022984"/>
    </source>
</evidence>
<dbReference type="Gene3D" id="3.65.10.10">
    <property type="entry name" value="Enolpyruvate transferase domain"/>
    <property type="match status" value="2"/>
</dbReference>
<comment type="similarity">
    <text evidence="10 12">Belongs to the EPSP synthase family. MurA subfamily.</text>
</comment>
<dbReference type="InterPro" id="IPR005750">
    <property type="entry name" value="UDP_GlcNAc_COvinyl_MurA"/>
</dbReference>
<keyword evidence="6 12" id="KW-0133">Cell shape</keyword>
<reference evidence="14" key="1">
    <citation type="submission" date="2020-10" db="EMBL/GenBank/DDBJ databases">
        <authorList>
            <person name="Gilroy R."/>
        </authorList>
    </citation>
    <scope>NUCLEOTIDE SEQUENCE</scope>
    <source>
        <strain evidence="14">10669</strain>
    </source>
</reference>
<evidence type="ECO:0000259" key="13">
    <source>
        <dbReference type="Pfam" id="PF00275"/>
    </source>
</evidence>
<evidence type="ECO:0000256" key="10">
    <source>
        <dbReference type="ARBA" id="ARBA00038367"/>
    </source>
</evidence>
<dbReference type="AlphaFoldDB" id="A0A9D1NLR2"/>
<evidence type="ECO:0000256" key="8">
    <source>
        <dbReference type="ARBA" id="ARBA00023306"/>
    </source>
</evidence>
<dbReference type="GO" id="GO:0005737">
    <property type="term" value="C:cytoplasm"/>
    <property type="evidence" value="ECO:0007669"/>
    <property type="project" value="UniProtKB-SubCell"/>
</dbReference>
<dbReference type="InterPro" id="IPR013792">
    <property type="entry name" value="RNA3'P_cycl/enolpyr_Trfase_a/b"/>
</dbReference>
<feature type="binding site" evidence="12">
    <location>
        <position position="310"/>
    </location>
    <ligand>
        <name>UDP-N-acetyl-alpha-D-glucosamine</name>
        <dbReference type="ChEBI" id="CHEBI:57705"/>
    </ligand>
</feature>
<dbReference type="CDD" id="cd01555">
    <property type="entry name" value="UdpNAET"/>
    <property type="match status" value="1"/>
</dbReference>
<reference evidence="14" key="2">
    <citation type="journal article" date="2021" name="PeerJ">
        <title>Extensive microbial diversity within the chicken gut microbiome revealed by metagenomics and culture.</title>
        <authorList>
            <person name="Gilroy R."/>
            <person name="Ravi A."/>
            <person name="Getino M."/>
            <person name="Pursley I."/>
            <person name="Horton D.L."/>
            <person name="Alikhan N.F."/>
            <person name="Baker D."/>
            <person name="Gharbi K."/>
            <person name="Hall N."/>
            <person name="Watson M."/>
            <person name="Adriaenssens E.M."/>
            <person name="Foster-Nyarko E."/>
            <person name="Jarju S."/>
            <person name="Secka A."/>
            <person name="Antonio M."/>
            <person name="Oren A."/>
            <person name="Chaudhuri R.R."/>
            <person name="La Ragione R."/>
            <person name="Hildebrand F."/>
            <person name="Pallen M.J."/>
        </authorList>
    </citation>
    <scope>NUCLEOTIDE SEQUENCE</scope>
    <source>
        <strain evidence="14">10669</strain>
    </source>
</reference>
<dbReference type="GO" id="GO:0008360">
    <property type="term" value="P:regulation of cell shape"/>
    <property type="evidence" value="ECO:0007669"/>
    <property type="project" value="UniProtKB-KW"/>
</dbReference>
<evidence type="ECO:0000313" key="14">
    <source>
        <dbReference type="EMBL" id="HIV04837.1"/>
    </source>
</evidence>
<evidence type="ECO:0000256" key="6">
    <source>
        <dbReference type="ARBA" id="ARBA00022960"/>
    </source>
</evidence>
<dbReference type="PANTHER" id="PTHR43783:SF1">
    <property type="entry name" value="UDP-N-ACETYLGLUCOSAMINE 1-CARBOXYVINYLTRANSFERASE"/>
    <property type="match status" value="1"/>
</dbReference>
<dbReference type="EMBL" id="DVOG01000181">
    <property type="protein sequence ID" value="HIV04837.1"/>
    <property type="molecule type" value="Genomic_DNA"/>
</dbReference>